<dbReference type="GO" id="GO:0005524">
    <property type="term" value="F:ATP binding"/>
    <property type="evidence" value="ECO:0007669"/>
    <property type="project" value="TreeGrafter"/>
</dbReference>
<gene>
    <name evidence="1" type="ORF">R4F53_28140</name>
</gene>
<reference evidence="1" key="1">
    <citation type="submission" date="2023-10" db="EMBL/GenBank/DDBJ databases">
        <title>Characterization and genome sequence of Mycobacterium intracellulare ABSURDO, a novel pathogenic isolate with three colony morphotypes that vary in growth and acid-fastness.</title>
        <authorList>
            <person name="Jude B.A."/>
            <person name="Robinson R.T."/>
        </authorList>
    </citation>
    <scope>NUCLEOTIDE SEQUENCE</scope>
    <source>
        <strain evidence="1">ABSURDO Component B</strain>
    </source>
</reference>
<dbReference type="GO" id="GO:0016887">
    <property type="term" value="F:ATP hydrolysis activity"/>
    <property type="evidence" value="ECO:0007669"/>
    <property type="project" value="TreeGrafter"/>
</dbReference>
<dbReference type="Proteomes" id="UP001187143">
    <property type="component" value="Unassembled WGS sequence"/>
</dbReference>
<evidence type="ECO:0000313" key="2">
    <source>
        <dbReference type="Proteomes" id="UP001187143"/>
    </source>
</evidence>
<comment type="caution">
    <text evidence="1">The sequence shown here is derived from an EMBL/GenBank/DDBJ whole genome shotgun (WGS) entry which is preliminary data.</text>
</comment>
<keyword evidence="1" id="KW-0378">Hydrolase</keyword>
<dbReference type="RefSeq" id="WP_317731775.1">
    <property type="nucleotide sequence ID" value="NZ_JAWLLD010000065.1"/>
</dbReference>
<name>A0AAE4UG13_MYCIT</name>
<sequence length="254" mass="25764">LCGALAEPAEASRDDGSRGHAVAVIGGCGGAGASSLAVALAQSAADALLLDLDPWGGGIELLLGGENAPGLRWPDLALRGGRLTWSAVRDALPRHRGVSVLSGTRRGYEVDAGPVHAIVEAGRRGAVTVICDLPRRFTDATQAALSAADLVVVVSRCDVRACAATTAMAPVLAASNPNVGLVVRGPSPGGLRAVEIAEIAGLPLLAAIKAQPQLGEQVERGGLRYRRRSALAVAAREVLGVLPPVRAARNGRAA</sequence>
<dbReference type="GO" id="GO:0004386">
    <property type="term" value="F:helicase activity"/>
    <property type="evidence" value="ECO:0007669"/>
    <property type="project" value="UniProtKB-KW"/>
</dbReference>
<dbReference type="PANTHER" id="PTHR43384:SF11">
    <property type="entry name" value="SEPTUM SITE DETERMINING PROTEIN"/>
    <property type="match status" value="1"/>
</dbReference>
<dbReference type="InterPro" id="IPR022521">
    <property type="entry name" value="Rv3660c"/>
</dbReference>
<dbReference type="EMBL" id="JAWLLD010000065">
    <property type="protein sequence ID" value="MDV7016138.1"/>
    <property type="molecule type" value="Genomic_DNA"/>
</dbReference>
<feature type="non-terminal residue" evidence="1">
    <location>
        <position position="1"/>
    </location>
</feature>
<protein>
    <submittedName>
        <fullName evidence="1">Helicase</fullName>
    </submittedName>
</protein>
<dbReference type="InterPro" id="IPR050625">
    <property type="entry name" value="ParA/MinD_ATPase"/>
</dbReference>
<dbReference type="GO" id="GO:0005829">
    <property type="term" value="C:cytosol"/>
    <property type="evidence" value="ECO:0007669"/>
    <property type="project" value="TreeGrafter"/>
</dbReference>
<dbReference type="Gene3D" id="3.40.50.300">
    <property type="entry name" value="P-loop containing nucleotide triphosphate hydrolases"/>
    <property type="match status" value="1"/>
</dbReference>
<keyword evidence="1" id="KW-0067">ATP-binding</keyword>
<proteinExistence type="predicted"/>
<keyword evidence="1" id="KW-0547">Nucleotide-binding</keyword>
<dbReference type="GO" id="GO:0009898">
    <property type="term" value="C:cytoplasmic side of plasma membrane"/>
    <property type="evidence" value="ECO:0007669"/>
    <property type="project" value="TreeGrafter"/>
</dbReference>
<dbReference type="NCBIfam" id="TIGR03815">
    <property type="entry name" value="CpaE_hom_Actino"/>
    <property type="match status" value="1"/>
</dbReference>
<dbReference type="GO" id="GO:0051782">
    <property type="term" value="P:negative regulation of cell division"/>
    <property type="evidence" value="ECO:0007669"/>
    <property type="project" value="TreeGrafter"/>
</dbReference>
<dbReference type="PANTHER" id="PTHR43384">
    <property type="entry name" value="SEPTUM SITE-DETERMINING PROTEIN MIND HOMOLOG, CHLOROPLASTIC-RELATED"/>
    <property type="match status" value="1"/>
</dbReference>
<dbReference type="AlphaFoldDB" id="A0AAE4UG13"/>
<keyword evidence="1" id="KW-0347">Helicase</keyword>
<accession>A0AAE4UG13</accession>
<dbReference type="SUPFAM" id="SSF52540">
    <property type="entry name" value="P-loop containing nucleoside triphosphate hydrolases"/>
    <property type="match status" value="1"/>
</dbReference>
<dbReference type="InterPro" id="IPR027417">
    <property type="entry name" value="P-loop_NTPase"/>
</dbReference>
<evidence type="ECO:0000313" key="1">
    <source>
        <dbReference type="EMBL" id="MDV7016138.1"/>
    </source>
</evidence>
<organism evidence="1 2">
    <name type="scientific">Mycobacterium intracellulare</name>
    <dbReference type="NCBI Taxonomy" id="1767"/>
    <lineage>
        <taxon>Bacteria</taxon>
        <taxon>Bacillati</taxon>
        <taxon>Actinomycetota</taxon>
        <taxon>Actinomycetes</taxon>
        <taxon>Mycobacteriales</taxon>
        <taxon>Mycobacteriaceae</taxon>
        <taxon>Mycobacterium</taxon>
        <taxon>Mycobacterium avium complex (MAC)</taxon>
    </lineage>
</organism>